<evidence type="ECO:0000256" key="7">
    <source>
        <dbReference type="SAM" id="Phobius"/>
    </source>
</evidence>
<keyword evidence="10" id="KW-1185">Reference proteome</keyword>
<feature type="domain" description="Citrate transporter-like" evidence="8">
    <location>
        <begin position="264"/>
        <end position="693"/>
    </location>
</feature>
<feature type="coiled-coil region" evidence="6">
    <location>
        <begin position="460"/>
        <end position="515"/>
    </location>
</feature>
<feature type="transmembrane region" description="Helical" evidence="7">
    <location>
        <begin position="430"/>
        <end position="451"/>
    </location>
</feature>
<feature type="transmembrane region" description="Helical" evidence="7">
    <location>
        <begin position="314"/>
        <end position="337"/>
    </location>
</feature>
<dbReference type="InterPro" id="IPR051475">
    <property type="entry name" value="Diverse_Ion_Transporter"/>
</dbReference>
<feature type="transmembrane region" description="Helical" evidence="7">
    <location>
        <begin position="344"/>
        <end position="362"/>
    </location>
</feature>
<dbReference type="GO" id="GO:0016020">
    <property type="term" value="C:membrane"/>
    <property type="evidence" value="ECO:0007669"/>
    <property type="project" value="UniProtKB-SubCell"/>
</dbReference>
<dbReference type="GO" id="GO:0055085">
    <property type="term" value="P:transmembrane transport"/>
    <property type="evidence" value="ECO:0007669"/>
    <property type="project" value="InterPro"/>
</dbReference>
<evidence type="ECO:0000256" key="1">
    <source>
        <dbReference type="ARBA" id="ARBA00004141"/>
    </source>
</evidence>
<keyword evidence="2" id="KW-0813">Transport</keyword>
<evidence type="ECO:0000313" key="10">
    <source>
        <dbReference type="Proteomes" id="UP000037069"/>
    </source>
</evidence>
<keyword evidence="4 7" id="KW-1133">Transmembrane helix</keyword>
<name>A0A0L0CBV7_LUCCU</name>
<dbReference type="Pfam" id="PF03600">
    <property type="entry name" value="CitMHS"/>
    <property type="match status" value="1"/>
</dbReference>
<evidence type="ECO:0000259" key="8">
    <source>
        <dbReference type="Pfam" id="PF03600"/>
    </source>
</evidence>
<proteinExistence type="predicted"/>
<feature type="transmembrane region" description="Helical" evidence="7">
    <location>
        <begin position="250"/>
        <end position="269"/>
    </location>
</feature>
<gene>
    <name evidence="9" type="ORF">FF38_13501</name>
</gene>
<feature type="transmembrane region" description="Helical" evidence="7">
    <location>
        <begin position="686"/>
        <end position="710"/>
    </location>
</feature>
<comment type="subcellular location">
    <subcellularLocation>
        <location evidence="1">Membrane</location>
        <topology evidence="1">Multi-pass membrane protein</topology>
    </subcellularLocation>
</comment>
<dbReference type="CDD" id="cd01116">
    <property type="entry name" value="P_permease"/>
    <property type="match status" value="1"/>
</dbReference>
<feature type="transmembrane region" description="Helical" evidence="7">
    <location>
        <begin position="564"/>
        <end position="584"/>
    </location>
</feature>
<sequence length="756" mass="85045">MSKNSLKIENLYVETTANNEATPSHNIYLKRLMAGANNNEPDDKEEKDDDLPTVEYEAEEIAPKKVRLDVELSEETLPTKESRKALIQHWSKVALLFFIWCIYAISIVTHKEQLYKPLLLALAPKQDKFFQLYPEPSTKTAIEVLIKGPFKIEQDVEVIPQEGQPQLSLQVFMLAEDNKENIISKKWGLLIDRPQELEYVLAVPKQIHMDLNEDISQLKEKPKLFLKLKTNIEKDLTVKLACNMTPVDQTLGIIYGTFVLLFLYIMIIWEFINRTLASVVASTLAIGILAALNARPSTETIMKWLDVETLMLLFGMMILVAILSESGIFDYLAVLAYELAKGELFYLIYVLCFFTAFLSAFLDNVTMMLLMTPVTIRLCEVTNLNPVPVLMSMVIYSNVGAALTPVGDPPNIIIMTNHYVQTNGVNFGNFIAHMLPGVVLGLITTFAFLYVKYPKISGYMNKESVEIEALKHEIQVWEKAAQNIQPTTTDEEIVQNTLQKKAHVLRQKLKELEGKGVYMEVNYKTTLEQMKASYPIRNKVLLIKASISFAFVLVLFFLHTVPDLQHLSLGWSALVGAILLLILADTDIEAVLSRVEWSTLLFFSSLFILMEALTELGLIGALGDICVKCILKAETQQRLLIAILIILWVSGIASAFLDNIPVTTMMIKIVVNLSQNKELDLPLPPLVWALAFGACFGGNGTLIGASANVVSSGVAEQHGYRFSFIDFFKFGFPIMLCTLVAATIYLYLAHCFWTWH</sequence>
<comment type="caution">
    <text evidence="9">The sequence shown here is derived from an EMBL/GenBank/DDBJ whole genome shotgun (WGS) entry which is preliminary data.</text>
</comment>
<dbReference type="OMA" id="CMGVAEQ"/>
<dbReference type="OrthoDB" id="442352at2759"/>
<dbReference type="EMBL" id="JRES01000611">
    <property type="protein sequence ID" value="KNC29873.1"/>
    <property type="molecule type" value="Genomic_DNA"/>
</dbReference>
<evidence type="ECO:0000256" key="6">
    <source>
        <dbReference type="SAM" id="Coils"/>
    </source>
</evidence>
<keyword evidence="3 7" id="KW-0812">Transmembrane</keyword>
<feature type="transmembrane region" description="Helical" evidence="7">
    <location>
        <begin position="540"/>
        <end position="558"/>
    </location>
</feature>
<reference evidence="9 10" key="1">
    <citation type="journal article" date="2015" name="Nat. Commun.">
        <title>Lucilia cuprina genome unlocks parasitic fly biology to underpin future interventions.</title>
        <authorList>
            <person name="Anstead C.A."/>
            <person name="Korhonen P.K."/>
            <person name="Young N.D."/>
            <person name="Hall R.S."/>
            <person name="Jex A.R."/>
            <person name="Murali S.C."/>
            <person name="Hughes D.S."/>
            <person name="Lee S.F."/>
            <person name="Perry T."/>
            <person name="Stroehlein A.J."/>
            <person name="Ansell B.R."/>
            <person name="Breugelmans B."/>
            <person name="Hofmann A."/>
            <person name="Qu J."/>
            <person name="Dugan S."/>
            <person name="Lee S.L."/>
            <person name="Chao H."/>
            <person name="Dinh H."/>
            <person name="Han Y."/>
            <person name="Doddapaneni H.V."/>
            <person name="Worley K.C."/>
            <person name="Muzny D.M."/>
            <person name="Ioannidis P."/>
            <person name="Waterhouse R.M."/>
            <person name="Zdobnov E.M."/>
            <person name="James P.J."/>
            <person name="Bagnall N.H."/>
            <person name="Kotze A.C."/>
            <person name="Gibbs R.A."/>
            <person name="Richards S."/>
            <person name="Batterham P."/>
            <person name="Gasser R.B."/>
        </authorList>
    </citation>
    <scope>NUCLEOTIDE SEQUENCE [LARGE SCALE GENOMIC DNA]</scope>
    <source>
        <strain evidence="9 10">LS</strain>
        <tissue evidence="9">Full body</tissue>
    </source>
</reference>
<feature type="transmembrane region" description="Helical" evidence="7">
    <location>
        <begin position="276"/>
        <end position="294"/>
    </location>
</feature>
<feature type="transmembrane region" description="Helical" evidence="7">
    <location>
        <begin position="730"/>
        <end position="755"/>
    </location>
</feature>
<evidence type="ECO:0000313" key="9">
    <source>
        <dbReference type="EMBL" id="KNC29873.1"/>
    </source>
</evidence>
<dbReference type="PANTHER" id="PTHR43568:SF1">
    <property type="entry name" value="P PROTEIN"/>
    <property type="match status" value="1"/>
</dbReference>
<protein>
    <recommendedName>
        <fullName evidence="8">Citrate transporter-like domain-containing protein</fullName>
    </recommendedName>
</protein>
<evidence type="ECO:0000256" key="5">
    <source>
        <dbReference type="ARBA" id="ARBA00023136"/>
    </source>
</evidence>
<keyword evidence="6" id="KW-0175">Coiled coil</keyword>
<dbReference type="InterPro" id="IPR004680">
    <property type="entry name" value="Cit_transptr-like_dom"/>
</dbReference>
<dbReference type="Proteomes" id="UP000037069">
    <property type="component" value="Unassembled WGS sequence"/>
</dbReference>
<accession>A0A0L0CBV7</accession>
<keyword evidence="5 7" id="KW-0472">Membrane</keyword>
<feature type="transmembrane region" description="Helical" evidence="7">
    <location>
        <begin position="638"/>
        <end position="657"/>
    </location>
</feature>
<evidence type="ECO:0000256" key="4">
    <source>
        <dbReference type="ARBA" id="ARBA00022989"/>
    </source>
</evidence>
<feature type="transmembrane region" description="Helical" evidence="7">
    <location>
        <begin position="93"/>
        <end position="110"/>
    </location>
</feature>
<dbReference type="PANTHER" id="PTHR43568">
    <property type="entry name" value="P PROTEIN"/>
    <property type="match status" value="1"/>
</dbReference>
<evidence type="ECO:0000256" key="2">
    <source>
        <dbReference type="ARBA" id="ARBA00022448"/>
    </source>
</evidence>
<feature type="transmembrane region" description="Helical" evidence="7">
    <location>
        <begin position="591"/>
        <end position="610"/>
    </location>
</feature>
<dbReference type="STRING" id="7375.A0A0L0CBV7"/>
<organism evidence="9 10">
    <name type="scientific">Lucilia cuprina</name>
    <name type="common">Green bottle fly</name>
    <name type="synonym">Australian sheep blowfly</name>
    <dbReference type="NCBI Taxonomy" id="7375"/>
    <lineage>
        <taxon>Eukaryota</taxon>
        <taxon>Metazoa</taxon>
        <taxon>Ecdysozoa</taxon>
        <taxon>Arthropoda</taxon>
        <taxon>Hexapoda</taxon>
        <taxon>Insecta</taxon>
        <taxon>Pterygota</taxon>
        <taxon>Neoptera</taxon>
        <taxon>Endopterygota</taxon>
        <taxon>Diptera</taxon>
        <taxon>Brachycera</taxon>
        <taxon>Muscomorpha</taxon>
        <taxon>Oestroidea</taxon>
        <taxon>Calliphoridae</taxon>
        <taxon>Luciliinae</taxon>
        <taxon>Lucilia</taxon>
    </lineage>
</organism>
<evidence type="ECO:0000256" key="3">
    <source>
        <dbReference type="ARBA" id="ARBA00022692"/>
    </source>
</evidence>
<dbReference type="AlphaFoldDB" id="A0A0L0CBV7"/>